<name>A0A218MLC0_9VIRU</name>
<proteinExistence type="predicted"/>
<organism evidence="1">
    <name type="scientific">uncultured virus</name>
    <dbReference type="NCBI Taxonomy" id="340016"/>
    <lineage>
        <taxon>Viruses</taxon>
        <taxon>environmental samples</taxon>
    </lineage>
</organism>
<reference evidence="1" key="1">
    <citation type="submission" date="2016-10" db="EMBL/GenBank/DDBJ databases">
        <authorList>
            <person name="Varghese N."/>
        </authorList>
    </citation>
    <scope>NUCLEOTIDE SEQUENCE</scope>
</reference>
<sequence>MNDKSNPTLEEMASEISEMEKQLMEMKKAYRERKYEGLKIAMDARKSADEALNDELKALGLKAFPFSRATSVWW</sequence>
<evidence type="ECO:0000313" key="1">
    <source>
        <dbReference type="EMBL" id="ASF00080.1"/>
    </source>
</evidence>
<protein>
    <submittedName>
        <fullName evidence="1">Uncharacterized protein</fullName>
    </submittedName>
</protein>
<accession>A0A218MLC0</accession>
<reference evidence="1" key="2">
    <citation type="journal article" date="2017" name="Nat. Commun.">
        <title>Single-virus genomics reveals hidden cosmopolitan and abundant viruses.</title>
        <authorList>
            <person name="Martinez-Hernandez F."/>
            <person name="Fornas O."/>
            <person name="Lluesma Gomez M."/>
            <person name="Bolduc B."/>
            <person name="de la Cruz Pena M.J."/>
            <person name="Martinez J.M."/>
            <person name="Anton J."/>
            <person name="Gasol J.M."/>
            <person name="Rosselli R."/>
            <person name="Rodriguez-Valera F."/>
            <person name="Sullivan M.B."/>
            <person name="Acinas S.G."/>
            <person name="Martinez-Garcia M."/>
        </authorList>
    </citation>
    <scope>NUCLEOTIDE SEQUENCE</scope>
</reference>
<dbReference type="EMBL" id="KY052813">
    <property type="protein sequence ID" value="ASF00080.1"/>
    <property type="molecule type" value="Genomic_DNA"/>
</dbReference>